<feature type="transmembrane region" description="Helical" evidence="8">
    <location>
        <begin position="33"/>
        <end position="50"/>
    </location>
</feature>
<evidence type="ECO:0000256" key="5">
    <source>
        <dbReference type="ARBA" id="ARBA00022989"/>
    </source>
</evidence>
<dbReference type="EMBL" id="CP013290">
    <property type="protein sequence ID" value="APH02008.1"/>
    <property type="molecule type" value="Genomic_DNA"/>
</dbReference>
<keyword evidence="5 8" id="KW-1133">Transmembrane helix</keyword>
<organism evidence="9 11">
    <name type="scientific">Janibacter indicus</name>
    <dbReference type="NCBI Taxonomy" id="857417"/>
    <lineage>
        <taxon>Bacteria</taxon>
        <taxon>Bacillati</taxon>
        <taxon>Actinomycetota</taxon>
        <taxon>Actinomycetes</taxon>
        <taxon>Micrococcales</taxon>
        <taxon>Intrasporangiaceae</taxon>
        <taxon>Janibacter</taxon>
    </lineage>
</organism>
<dbReference type="PANTHER" id="PTHR30561:SF0">
    <property type="entry name" value="GUANIDINIUM EXPORTER"/>
    <property type="match status" value="1"/>
</dbReference>
<dbReference type="Gene3D" id="1.10.3730.20">
    <property type="match status" value="1"/>
</dbReference>
<dbReference type="InterPro" id="IPR045324">
    <property type="entry name" value="Small_multidrug_res"/>
</dbReference>
<evidence type="ECO:0000313" key="12">
    <source>
        <dbReference type="Proteomes" id="UP000593998"/>
    </source>
</evidence>
<sequence>MSWLVLVASGMLEAVWAAALSASHGFTRLRPTLLFLVALALSMGGRALAVRTIPIGTGYAVWTGVGAALTVTWAMVTGAETFTPLKALLLVGIVGAVIGLKLLPSPSDADDTGPA</sequence>
<keyword evidence="3" id="KW-1003">Cell membrane</keyword>
<protein>
    <submittedName>
        <fullName evidence="9">Ligand-binding protein SH3</fullName>
    </submittedName>
    <submittedName>
        <fullName evidence="10">Multidrug efflux SMR transporter</fullName>
    </submittedName>
</protein>
<evidence type="ECO:0000256" key="7">
    <source>
        <dbReference type="RuleBase" id="RU003942"/>
    </source>
</evidence>
<evidence type="ECO:0000256" key="1">
    <source>
        <dbReference type="ARBA" id="ARBA00004651"/>
    </source>
</evidence>
<evidence type="ECO:0000256" key="4">
    <source>
        <dbReference type="ARBA" id="ARBA00022692"/>
    </source>
</evidence>
<dbReference type="RefSeq" id="WP_072625160.1">
    <property type="nucleotide sequence ID" value="NZ_CP013290.1"/>
</dbReference>
<reference evidence="9 11" key="1">
    <citation type="submission" date="2015-11" db="EMBL/GenBank/DDBJ databases">
        <authorList>
            <person name="Zhang Y."/>
            <person name="Guo Z."/>
        </authorList>
    </citation>
    <scope>NUCLEOTIDE SEQUENCE [LARGE SCALE GENOMIC DNA]</scope>
    <source>
        <strain evidence="9 11">YFY001</strain>
    </source>
</reference>
<dbReference type="Pfam" id="PF00893">
    <property type="entry name" value="Multi_Drug_Res"/>
    <property type="match status" value="1"/>
</dbReference>
<name>A0A1L3MI92_9MICO</name>
<proteinExistence type="inferred from homology"/>
<evidence type="ECO:0000313" key="10">
    <source>
        <dbReference type="EMBL" id="QOK21940.1"/>
    </source>
</evidence>
<dbReference type="SUPFAM" id="SSF103481">
    <property type="entry name" value="Multidrug resistance efflux transporter EmrE"/>
    <property type="match status" value="1"/>
</dbReference>
<evidence type="ECO:0000256" key="6">
    <source>
        <dbReference type="ARBA" id="ARBA00023136"/>
    </source>
</evidence>
<keyword evidence="4 7" id="KW-0812">Transmembrane</keyword>
<keyword evidence="2" id="KW-0813">Transport</keyword>
<dbReference type="InterPro" id="IPR000390">
    <property type="entry name" value="Small_drug/metabolite_transptr"/>
</dbReference>
<comment type="similarity">
    <text evidence="7">Belongs to the drug/metabolite transporter (DMT) superfamily. Small multidrug resistance (SMR) (TC 2.A.7.1) family.</text>
</comment>
<evidence type="ECO:0000313" key="9">
    <source>
        <dbReference type="EMBL" id="APH02008.1"/>
    </source>
</evidence>
<dbReference type="KEGG" id="jte:ASJ30_11115"/>
<dbReference type="EMBL" id="CP062789">
    <property type="protein sequence ID" value="QOK21940.1"/>
    <property type="molecule type" value="Genomic_DNA"/>
</dbReference>
<comment type="subcellular location">
    <subcellularLocation>
        <location evidence="1 7">Cell membrane</location>
        <topology evidence="1 7">Multi-pass membrane protein</topology>
    </subcellularLocation>
</comment>
<keyword evidence="6 8" id="KW-0472">Membrane</keyword>
<evidence type="ECO:0000256" key="2">
    <source>
        <dbReference type="ARBA" id="ARBA00022448"/>
    </source>
</evidence>
<evidence type="ECO:0000256" key="3">
    <source>
        <dbReference type="ARBA" id="ARBA00022475"/>
    </source>
</evidence>
<dbReference type="GO" id="GO:0022857">
    <property type="term" value="F:transmembrane transporter activity"/>
    <property type="evidence" value="ECO:0007669"/>
    <property type="project" value="InterPro"/>
</dbReference>
<dbReference type="AlphaFoldDB" id="A0A1L3MI92"/>
<keyword evidence="11" id="KW-1185">Reference proteome</keyword>
<reference evidence="10 12" key="2">
    <citation type="submission" date="2020-10" db="EMBL/GenBank/DDBJ databases">
        <title>Janibacter indicus TT2 genome sequence.</title>
        <authorList>
            <person name="Lee K."/>
            <person name="Ganzorig M."/>
        </authorList>
    </citation>
    <scope>NUCLEOTIDE SEQUENCE [LARGE SCALE GENOMIC DNA]</scope>
    <source>
        <strain evidence="10 12">TT2</strain>
    </source>
</reference>
<dbReference type="GO" id="GO:0005886">
    <property type="term" value="C:plasma membrane"/>
    <property type="evidence" value="ECO:0007669"/>
    <property type="project" value="UniProtKB-SubCell"/>
</dbReference>
<feature type="transmembrane region" description="Helical" evidence="8">
    <location>
        <begin position="57"/>
        <end position="76"/>
    </location>
</feature>
<dbReference type="InterPro" id="IPR037185">
    <property type="entry name" value="EmrE-like"/>
</dbReference>
<accession>A0A1L3MI92</accession>
<feature type="transmembrane region" description="Helical" evidence="8">
    <location>
        <begin position="82"/>
        <end position="103"/>
    </location>
</feature>
<gene>
    <name evidence="9" type="ORF">ASJ30_11115</name>
    <name evidence="10" type="ORF">IGS73_12560</name>
</gene>
<dbReference type="PANTHER" id="PTHR30561">
    <property type="entry name" value="SMR FAMILY PROTON-DEPENDENT DRUG EFFLUX TRANSPORTER SUGE"/>
    <property type="match status" value="1"/>
</dbReference>
<evidence type="ECO:0000313" key="11">
    <source>
        <dbReference type="Proteomes" id="UP000182938"/>
    </source>
</evidence>
<dbReference type="Proteomes" id="UP000593998">
    <property type="component" value="Chromosome"/>
</dbReference>
<dbReference type="Proteomes" id="UP000182938">
    <property type="component" value="Chromosome"/>
</dbReference>
<evidence type="ECO:0000256" key="8">
    <source>
        <dbReference type="SAM" id="Phobius"/>
    </source>
</evidence>